<dbReference type="PROSITE" id="PS50086">
    <property type="entry name" value="TBC_RABGAP"/>
    <property type="match status" value="1"/>
</dbReference>
<feature type="coiled-coil region" evidence="2">
    <location>
        <begin position="506"/>
        <end position="544"/>
    </location>
</feature>
<dbReference type="Gene3D" id="1.10.472.80">
    <property type="entry name" value="Ypt/Rab-GAP domain of gyp1p, domain 3"/>
    <property type="match status" value="1"/>
</dbReference>
<feature type="region of interest" description="Disordered" evidence="3">
    <location>
        <begin position="409"/>
        <end position="430"/>
    </location>
</feature>
<sequence length="698" mass="79586">MIDTGCLGMKSREDLQKRWRFVAESSSISSLKSAVRKPANENPCICGFRSICWKIFLLFQDFDHLIWNQKLLASRRAYDSLRQHFFRNVERPNNIDSEFDPLTEDENSPWTNIRQDEALREEILQDVERCMPDYEYFHQREPQTMMLDILFVFCKLNPDVGYRQGMHEVLAPLLWVVKEDAINTGLCPSETEDSSFVGTMLDETYIEHDSFTLFNLLMQSAKPLYDAAPSTPKQPITFASKQSDSFIVQSIKNVYYNLLPQVDPELSDRLYKAEIVPQVFLLRWFRLIFGREFPLENLLPLWDLILAEDPQLDLLQFICVAMLLRVRWHLLEAEPPDMLIILLRYPIPPENIGAQTFVDDAIYLRTHLDIEGGSYIIAKYSNRTPKYSPGKRQSYSRVSALQFPAGKDKAELRSLSPSQSSSISSPEQRGLENFLQDAARGVYRRSEKWGLSNIVRNTVEEMRKGVQNLPTSTPTKAQVSDAVQGKPKSQICQDYVDNSLTPVDLLKDALIGLRECEEEIKQINRRAAAKLRLAADKVENAQRMFEDVPRKQIIQTGSEESGGRPEGMSLFQQHTSVGSSDQPKSPPVQTQTSSALYPSKLATLPAGYISPNSPKGGQLETQPVESFQSPRRSLAQSSFSWMVEGEQRTSNGMSNNPLRTGKRNYEQKNKVRSFLFGESGPQESSQGEDDSQEERFEV</sequence>
<dbReference type="GeneID" id="28897874"/>
<proteinExistence type="predicted"/>
<keyword evidence="6" id="KW-1185">Reference proteome</keyword>
<dbReference type="Gene3D" id="1.10.8.270">
    <property type="entry name" value="putative rabgap domain of human tbc1 domain family member 14 like domains"/>
    <property type="match status" value="1"/>
</dbReference>
<dbReference type="SMART" id="SM00164">
    <property type="entry name" value="TBC"/>
    <property type="match status" value="1"/>
</dbReference>
<evidence type="ECO:0000256" key="1">
    <source>
        <dbReference type="ARBA" id="ARBA00022468"/>
    </source>
</evidence>
<evidence type="ECO:0000256" key="3">
    <source>
        <dbReference type="SAM" id="MobiDB-lite"/>
    </source>
</evidence>
<dbReference type="RefSeq" id="XP_018187775.1">
    <property type="nucleotide sequence ID" value="XM_018332737.1"/>
</dbReference>
<feature type="region of interest" description="Disordered" evidence="3">
    <location>
        <begin position="549"/>
        <end position="592"/>
    </location>
</feature>
<dbReference type="Pfam" id="PF00566">
    <property type="entry name" value="RabGAP-TBC"/>
    <property type="match status" value="1"/>
</dbReference>
<reference evidence="5 6" key="1">
    <citation type="journal article" date="2016" name="Fungal Biol.">
        <title>The genome of Xylona heveae provides a window into fungal endophytism.</title>
        <authorList>
            <person name="Gazis R."/>
            <person name="Kuo A."/>
            <person name="Riley R."/>
            <person name="LaButti K."/>
            <person name="Lipzen A."/>
            <person name="Lin J."/>
            <person name="Amirebrahimi M."/>
            <person name="Hesse C.N."/>
            <person name="Spatafora J.W."/>
            <person name="Henrissat B."/>
            <person name="Hainaut M."/>
            <person name="Grigoriev I.V."/>
            <person name="Hibbett D.S."/>
        </authorList>
    </citation>
    <scope>NUCLEOTIDE SEQUENCE [LARGE SCALE GENOMIC DNA]</scope>
    <source>
        <strain evidence="5 6">TC161</strain>
    </source>
</reference>
<gene>
    <name evidence="5" type="ORF">L228DRAFT_247859</name>
</gene>
<dbReference type="InterPro" id="IPR000195">
    <property type="entry name" value="Rab-GAP-TBC_dom"/>
</dbReference>
<dbReference type="OrthoDB" id="27140at2759"/>
<dbReference type="STRING" id="1328760.A0A165GIE6"/>
<evidence type="ECO:0000259" key="4">
    <source>
        <dbReference type="PROSITE" id="PS50086"/>
    </source>
</evidence>
<dbReference type="PANTHER" id="PTHR22957">
    <property type="entry name" value="TBC1 DOMAIN FAMILY MEMBER GTPASE-ACTIVATING PROTEIN"/>
    <property type="match status" value="1"/>
</dbReference>
<organism evidence="5 6">
    <name type="scientific">Xylona heveae (strain CBS 132557 / TC161)</name>
    <dbReference type="NCBI Taxonomy" id="1328760"/>
    <lineage>
        <taxon>Eukaryota</taxon>
        <taxon>Fungi</taxon>
        <taxon>Dikarya</taxon>
        <taxon>Ascomycota</taxon>
        <taxon>Pezizomycotina</taxon>
        <taxon>Xylonomycetes</taxon>
        <taxon>Xylonales</taxon>
        <taxon>Xylonaceae</taxon>
        <taxon>Xylona</taxon>
    </lineage>
</organism>
<feature type="compositionally biased region" description="Polar residues" evidence="3">
    <location>
        <begin position="610"/>
        <end position="640"/>
    </location>
</feature>
<keyword evidence="1" id="KW-0343">GTPase activation</keyword>
<dbReference type="Proteomes" id="UP000076632">
    <property type="component" value="Unassembled WGS sequence"/>
</dbReference>
<protein>
    <submittedName>
        <fullName evidence="5">RabGAP/TBC</fullName>
    </submittedName>
</protein>
<dbReference type="FunFam" id="1.10.8.270:FF:000031">
    <property type="entry name" value="TBC1 domain family member 5"/>
    <property type="match status" value="1"/>
</dbReference>
<dbReference type="AlphaFoldDB" id="A0A165GIE6"/>
<feature type="region of interest" description="Disordered" evidence="3">
    <location>
        <begin position="605"/>
        <end position="698"/>
    </location>
</feature>
<dbReference type="FunFam" id="1.10.472.80:FF:000038">
    <property type="entry name" value="TBC1 domain family member 5"/>
    <property type="match status" value="1"/>
</dbReference>
<feature type="domain" description="Rab-GAP TBC" evidence="4">
    <location>
        <begin position="43"/>
        <end position="309"/>
    </location>
</feature>
<feature type="compositionally biased region" description="Polar residues" evidence="3">
    <location>
        <begin position="648"/>
        <end position="658"/>
    </location>
</feature>
<keyword evidence="2" id="KW-0175">Coiled coil</keyword>
<dbReference type="SUPFAM" id="SSF47923">
    <property type="entry name" value="Ypt/Rab-GAP domain of gyp1p"/>
    <property type="match status" value="2"/>
</dbReference>
<evidence type="ECO:0000313" key="6">
    <source>
        <dbReference type="Proteomes" id="UP000076632"/>
    </source>
</evidence>
<dbReference type="PANTHER" id="PTHR22957:SF337">
    <property type="entry name" value="TBC1 DOMAIN FAMILY MEMBER 5"/>
    <property type="match status" value="1"/>
</dbReference>
<evidence type="ECO:0000256" key="2">
    <source>
        <dbReference type="SAM" id="Coils"/>
    </source>
</evidence>
<name>A0A165GIE6_XYLHT</name>
<evidence type="ECO:0000313" key="5">
    <source>
        <dbReference type="EMBL" id="KZF22220.1"/>
    </source>
</evidence>
<dbReference type="EMBL" id="KV407459">
    <property type="protein sequence ID" value="KZF22220.1"/>
    <property type="molecule type" value="Genomic_DNA"/>
</dbReference>
<feature type="compositionally biased region" description="Polar residues" evidence="3">
    <location>
        <begin position="570"/>
        <end position="592"/>
    </location>
</feature>
<feature type="compositionally biased region" description="Low complexity" evidence="3">
    <location>
        <begin position="413"/>
        <end position="428"/>
    </location>
</feature>
<dbReference type="InterPro" id="IPR035969">
    <property type="entry name" value="Rab-GAP_TBC_sf"/>
</dbReference>
<accession>A0A165GIE6</accession>
<dbReference type="InParanoid" id="A0A165GIE6"/>
<dbReference type="GO" id="GO:0005096">
    <property type="term" value="F:GTPase activator activity"/>
    <property type="evidence" value="ECO:0007669"/>
    <property type="project" value="UniProtKB-KW"/>
</dbReference>